<keyword evidence="3" id="KW-1185">Reference proteome</keyword>
<keyword evidence="1" id="KW-0732">Signal</keyword>
<proteinExistence type="predicted"/>
<dbReference type="PANTHER" id="PTHR39327">
    <property type="match status" value="1"/>
</dbReference>
<dbReference type="KEGG" id="mmyr:MXMO3_01634"/>
<dbReference type="Proteomes" id="UP000258927">
    <property type="component" value="Chromosome"/>
</dbReference>
<feature type="chain" id="PRO_5015321465" description="Transglutaminase" evidence="1">
    <location>
        <begin position="29"/>
        <end position="205"/>
    </location>
</feature>
<protein>
    <recommendedName>
        <fullName evidence="4">Transglutaminase</fullName>
    </recommendedName>
</protein>
<gene>
    <name evidence="2" type="ORF">MXMO3_01634</name>
</gene>
<dbReference type="AlphaFoldDB" id="A0A2R4MDW3"/>
<dbReference type="Gene3D" id="3.10.620.30">
    <property type="match status" value="1"/>
</dbReference>
<organism evidence="2 3">
    <name type="scientific">Maritalea myrionectae</name>
    <dbReference type="NCBI Taxonomy" id="454601"/>
    <lineage>
        <taxon>Bacteria</taxon>
        <taxon>Pseudomonadati</taxon>
        <taxon>Pseudomonadota</taxon>
        <taxon>Alphaproteobacteria</taxon>
        <taxon>Hyphomicrobiales</taxon>
        <taxon>Devosiaceae</taxon>
        <taxon>Maritalea</taxon>
    </lineage>
</organism>
<dbReference type="STRING" id="1122213.GCA_000423365_01156"/>
<sequence length="205" mass="23581">MKNFYATARNLLLAISVLPTLWAAPALAISEDQAFVLDVRETTIPIGHAQFCQSRPNECGQNSNLVTYENLSQSKWDELLQVNAHWNNAIRPINDIDLYQTEEFWTYPREYGDCEDYVLAKRRSLIERGWAPSTLLITVVKQANGEGHAVLTVRTDRGDLILDNQEGLIKVWSQTNYTYIKRQSQQHQGRWMELADNREVILASR</sequence>
<feature type="signal peptide" evidence="1">
    <location>
        <begin position="1"/>
        <end position="28"/>
    </location>
</feature>
<dbReference type="PANTHER" id="PTHR39327:SF1">
    <property type="entry name" value="BLR5470 PROTEIN"/>
    <property type="match status" value="1"/>
</dbReference>
<dbReference type="InterPro" id="IPR010319">
    <property type="entry name" value="Transglutaminase-like_Cys_pept"/>
</dbReference>
<evidence type="ECO:0000313" key="2">
    <source>
        <dbReference type="EMBL" id="AVX04163.1"/>
    </source>
</evidence>
<evidence type="ECO:0000256" key="1">
    <source>
        <dbReference type="SAM" id="SignalP"/>
    </source>
</evidence>
<evidence type="ECO:0000313" key="3">
    <source>
        <dbReference type="Proteomes" id="UP000258927"/>
    </source>
</evidence>
<accession>A0A2R4MDW3</accession>
<reference evidence="2 3" key="1">
    <citation type="submission" date="2017-05" db="EMBL/GenBank/DDBJ databases">
        <title>Genome Analysis of Maritalea myrionectae HL2708#5.</title>
        <authorList>
            <consortium name="Cotde Inc.-PKNU"/>
            <person name="Jang D."/>
            <person name="Oh H.-M."/>
        </authorList>
    </citation>
    <scope>NUCLEOTIDE SEQUENCE [LARGE SCALE GENOMIC DNA]</scope>
    <source>
        <strain evidence="2 3">HL2708#5</strain>
    </source>
</reference>
<dbReference type="EMBL" id="CP021330">
    <property type="protein sequence ID" value="AVX04163.1"/>
    <property type="molecule type" value="Genomic_DNA"/>
</dbReference>
<dbReference type="RefSeq" id="WP_027834271.1">
    <property type="nucleotide sequence ID" value="NZ_CP021330.1"/>
</dbReference>
<dbReference type="Pfam" id="PF06035">
    <property type="entry name" value="Peptidase_C93"/>
    <property type="match status" value="1"/>
</dbReference>
<evidence type="ECO:0008006" key="4">
    <source>
        <dbReference type="Google" id="ProtNLM"/>
    </source>
</evidence>
<name>A0A2R4MDW3_9HYPH</name>